<sequence>MPTATLTVNGTTIDYDQRGDGPPLLLLPGGSGHAGVLDRLTAHLAGRYRVVAMSSRVASAARPGGITADQHPRIHADDTRALITELFDEPPAVFAFSAGAITTLELLARHPGHVRLAVVHEPPVTALLPDAARHRSALEAVRAAARTDGPAAAAQLMTAAMTAPGPGATPATLHHPGDWLDGYAGTRPEPPTPELRELFTRLTALQPLFLEHILIPFTTSEPDLTALAASSARLVPAAGIDSRGQLPYRAAAALATRLGLPLTELPGGHLGPVERPAQLAHALRALLSEPPRPMSGDQRRAET</sequence>
<dbReference type="RefSeq" id="WP_043524081.1">
    <property type="nucleotide sequence ID" value="NZ_BOMZ01000082.1"/>
</dbReference>
<dbReference type="OrthoDB" id="3210164at2"/>
<evidence type="ECO:0000259" key="1">
    <source>
        <dbReference type="Pfam" id="PF00561"/>
    </source>
</evidence>
<dbReference type="STRING" id="1869.MB27_10775"/>
<protein>
    <recommendedName>
        <fullName evidence="1">AB hydrolase-1 domain-containing protein</fullName>
    </recommendedName>
</protein>
<dbReference type="GO" id="GO:0003824">
    <property type="term" value="F:catalytic activity"/>
    <property type="evidence" value="ECO:0007669"/>
    <property type="project" value="UniProtKB-ARBA"/>
</dbReference>
<organism evidence="2 3">
    <name type="scientific">Actinoplanes utahensis</name>
    <dbReference type="NCBI Taxonomy" id="1869"/>
    <lineage>
        <taxon>Bacteria</taxon>
        <taxon>Bacillati</taxon>
        <taxon>Actinomycetota</taxon>
        <taxon>Actinomycetes</taxon>
        <taxon>Micromonosporales</taxon>
        <taxon>Micromonosporaceae</taxon>
        <taxon>Actinoplanes</taxon>
    </lineage>
</organism>
<dbReference type="EMBL" id="JRTT01000010">
    <property type="protein sequence ID" value="KHD77563.1"/>
    <property type="molecule type" value="Genomic_DNA"/>
</dbReference>
<comment type="caution">
    <text evidence="2">The sequence shown here is derived from an EMBL/GenBank/DDBJ whole genome shotgun (WGS) entry which is preliminary data.</text>
</comment>
<dbReference type="InterPro" id="IPR000073">
    <property type="entry name" value="AB_hydrolase_1"/>
</dbReference>
<accession>A0A0A6URA3</accession>
<feature type="domain" description="AB hydrolase-1" evidence="1">
    <location>
        <begin position="22"/>
        <end position="131"/>
    </location>
</feature>
<dbReference type="Proteomes" id="UP000054537">
    <property type="component" value="Unassembled WGS sequence"/>
</dbReference>
<evidence type="ECO:0000313" key="3">
    <source>
        <dbReference type="Proteomes" id="UP000054537"/>
    </source>
</evidence>
<reference evidence="2 3" key="1">
    <citation type="submission" date="2014-10" db="EMBL/GenBank/DDBJ databases">
        <title>Draft genome sequence of Actinoplanes utahensis NRRL 12052.</title>
        <authorList>
            <person name="Velasco-Bucheli B."/>
            <person name="del Cerro C."/>
            <person name="Hormigo D."/>
            <person name="Garcia J.L."/>
            <person name="Acebal C."/>
            <person name="Arroyo M."/>
            <person name="de la Mata I."/>
        </authorList>
    </citation>
    <scope>NUCLEOTIDE SEQUENCE [LARGE SCALE GENOMIC DNA]</scope>
    <source>
        <strain evidence="2 3">NRRL 12052</strain>
    </source>
</reference>
<dbReference type="Gene3D" id="3.40.50.1820">
    <property type="entry name" value="alpha/beta hydrolase"/>
    <property type="match status" value="1"/>
</dbReference>
<dbReference type="AlphaFoldDB" id="A0A0A6URA3"/>
<dbReference type="InterPro" id="IPR029058">
    <property type="entry name" value="AB_hydrolase_fold"/>
</dbReference>
<dbReference type="Pfam" id="PF00561">
    <property type="entry name" value="Abhydrolase_1"/>
    <property type="match status" value="1"/>
</dbReference>
<name>A0A0A6URA3_ACTUT</name>
<dbReference type="eggNOG" id="COG2267">
    <property type="taxonomic scope" value="Bacteria"/>
</dbReference>
<dbReference type="SUPFAM" id="SSF53474">
    <property type="entry name" value="alpha/beta-Hydrolases"/>
    <property type="match status" value="1"/>
</dbReference>
<gene>
    <name evidence="2" type="ORF">MB27_10775</name>
</gene>
<keyword evidence="3" id="KW-1185">Reference proteome</keyword>
<proteinExistence type="predicted"/>
<evidence type="ECO:0000313" key="2">
    <source>
        <dbReference type="EMBL" id="KHD77563.1"/>
    </source>
</evidence>